<feature type="domain" description="F-box" evidence="1">
    <location>
        <begin position="230"/>
        <end position="280"/>
    </location>
</feature>
<accession>A0AAN6Z5V8</accession>
<evidence type="ECO:0000313" key="2">
    <source>
        <dbReference type="EMBL" id="KAK4126875.1"/>
    </source>
</evidence>
<dbReference type="AlphaFoldDB" id="A0AAN6Z5V8"/>
<dbReference type="CDD" id="cd09917">
    <property type="entry name" value="F-box_SF"/>
    <property type="match status" value="1"/>
</dbReference>
<organism evidence="2 3">
    <name type="scientific">Parathielavia appendiculata</name>
    <dbReference type="NCBI Taxonomy" id="2587402"/>
    <lineage>
        <taxon>Eukaryota</taxon>
        <taxon>Fungi</taxon>
        <taxon>Dikarya</taxon>
        <taxon>Ascomycota</taxon>
        <taxon>Pezizomycotina</taxon>
        <taxon>Sordariomycetes</taxon>
        <taxon>Sordariomycetidae</taxon>
        <taxon>Sordariales</taxon>
        <taxon>Chaetomiaceae</taxon>
        <taxon>Parathielavia</taxon>
    </lineage>
</organism>
<dbReference type="InterPro" id="IPR001810">
    <property type="entry name" value="F-box_dom"/>
</dbReference>
<protein>
    <recommendedName>
        <fullName evidence="1">F-box domain-containing protein</fullName>
    </recommendedName>
</protein>
<evidence type="ECO:0000313" key="3">
    <source>
        <dbReference type="Proteomes" id="UP001302602"/>
    </source>
</evidence>
<proteinExistence type="predicted"/>
<gene>
    <name evidence="2" type="ORF">N657DRAFT_640745</name>
</gene>
<comment type="caution">
    <text evidence="2">The sequence shown here is derived from an EMBL/GenBank/DDBJ whole genome shotgun (WGS) entry which is preliminary data.</text>
</comment>
<sequence>MDLVGLPLRVRSPFLNPLDFSVLSGRMCWLCHGYAETYRYAPTSILDVTLQWIADEQDMTATVSKVTAGPRWNLFWYHQAQLMLPLSFQQSSPERHLAGFPLYDKKTNTWTFQVHADCWDLVACRVSDPLAVATAWCKYLISTSPDIEYHPPGFDAPSKHEPSPRPWSAIMTYGWPDQRASMRRLYSFDGLAAELGFDRLPTAHAPMPLDDLDLTHSASTPTLTGHGKRNNPFSKLPVELLEQIIGYPPTADLLALRLASRTIACVSLLPKLPRSFWRSRFTGPVELGFALPE</sequence>
<keyword evidence="3" id="KW-1185">Reference proteome</keyword>
<dbReference type="PROSITE" id="PS50181">
    <property type="entry name" value="FBOX"/>
    <property type="match status" value="1"/>
</dbReference>
<evidence type="ECO:0000259" key="1">
    <source>
        <dbReference type="PROSITE" id="PS50181"/>
    </source>
</evidence>
<dbReference type="EMBL" id="MU853224">
    <property type="protein sequence ID" value="KAK4126875.1"/>
    <property type="molecule type" value="Genomic_DNA"/>
</dbReference>
<dbReference type="GeneID" id="87828794"/>
<dbReference type="InterPro" id="IPR036047">
    <property type="entry name" value="F-box-like_dom_sf"/>
</dbReference>
<reference evidence="2" key="2">
    <citation type="submission" date="2023-05" db="EMBL/GenBank/DDBJ databases">
        <authorList>
            <consortium name="Lawrence Berkeley National Laboratory"/>
            <person name="Steindorff A."/>
            <person name="Hensen N."/>
            <person name="Bonometti L."/>
            <person name="Westerberg I."/>
            <person name="Brannstrom I.O."/>
            <person name="Guillou S."/>
            <person name="Cros-Aarteil S."/>
            <person name="Calhoun S."/>
            <person name="Haridas S."/>
            <person name="Kuo A."/>
            <person name="Mondo S."/>
            <person name="Pangilinan J."/>
            <person name="Riley R."/>
            <person name="Labutti K."/>
            <person name="Andreopoulos B."/>
            <person name="Lipzen A."/>
            <person name="Chen C."/>
            <person name="Yanf M."/>
            <person name="Daum C."/>
            <person name="Ng V."/>
            <person name="Clum A."/>
            <person name="Ohm R."/>
            <person name="Martin F."/>
            <person name="Silar P."/>
            <person name="Natvig D."/>
            <person name="Lalanne C."/>
            <person name="Gautier V."/>
            <person name="Ament-Velasquez S.L."/>
            <person name="Kruys A."/>
            <person name="Hutchinson M.I."/>
            <person name="Powell A.J."/>
            <person name="Barry K."/>
            <person name="Miller A.N."/>
            <person name="Grigoriev I.V."/>
            <person name="Debuchy R."/>
            <person name="Gladieux P."/>
            <person name="Thoren M.H."/>
            <person name="Johannesson H."/>
        </authorList>
    </citation>
    <scope>NUCLEOTIDE SEQUENCE</scope>
    <source>
        <strain evidence="2">CBS 731.68</strain>
    </source>
</reference>
<reference evidence="2" key="1">
    <citation type="journal article" date="2023" name="Mol. Phylogenet. Evol.">
        <title>Genome-scale phylogeny and comparative genomics of the fungal order Sordariales.</title>
        <authorList>
            <person name="Hensen N."/>
            <person name="Bonometti L."/>
            <person name="Westerberg I."/>
            <person name="Brannstrom I.O."/>
            <person name="Guillou S."/>
            <person name="Cros-Aarteil S."/>
            <person name="Calhoun S."/>
            <person name="Haridas S."/>
            <person name="Kuo A."/>
            <person name="Mondo S."/>
            <person name="Pangilinan J."/>
            <person name="Riley R."/>
            <person name="LaButti K."/>
            <person name="Andreopoulos B."/>
            <person name="Lipzen A."/>
            <person name="Chen C."/>
            <person name="Yan M."/>
            <person name="Daum C."/>
            <person name="Ng V."/>
            <person name="Clum A."/>
            <person name="Steindorff A."/>
            <person name="Ohm R.A."/>
            <person name="Martin F."/>
            <person name="Silar P."/>
            <person name="Natvig D.O."/>
            <person name="Lalanne C."/>
            <person name="Gautier V."/>
            <person name="Ament-Velasquez S.L."/>
            <person name="Kruys A."/>
            <person name="Hutchinson M.I."/>
            <person name="Powell A.J."/>
            <person name="Barry K."/>
            <person name="Miller A.N."/>
            <person name="Grigoriev I.V."/>
            <person name="Debuchy R."/>
            <person name="Gladieux P."/>
            <person name="Hiltunen Thoren M."/>
            <person name="Johannesson H."/>
        </authorList>
    </citation>
    <scope>NUCLEOTIDE SEQUENCE</scope>
    <source>
        <strain evidence="2">CBS 731.68</strain>
    </source>
</reference>
<dbReference type="RefSeq" id="XP_062650646.1">
    <property type="nucleotide sequence ID" value="XM_062792025.1"/>
</dbReference>
<dbReference type="Proteomes" id="UP001302602">
    <property type="component" value="Unassembled WGS sequence"/>
</dbReference>
<name>A0AAN6Z5V8_9PEZI</name>
<dbReference type="SUPFAM" id="SSF81383">
    <property type="entry name" value="F-box domain"/>
    <property type="match status" value="1"/>
</dbReference>